<organism evidence="22 23">
    <name type="scientific">Microbacterium hominis</name>
    <dbReference type="NCBI Taxonomy" id="162426"/>
    <lineage>
        <taxon>Bacteria</taxon>
        <taxon>Bacillati</taxon>
        <taxon>Actinomycetota</taxon>
        <taxon>Actinomycetes</taxon>
        <taxon>Micrococcales</taxon>
        <taxon>Microbacteriaceae</taxon>
        <taxon>Microbacterium</taxon>
    </lineage>
</organism>
<evidence type="ECO:0000256" key="14">
    <source>
        <dbReference type="ARBA" id="ARBA00023002"/>
    </source>
</evidence>
<dbReference type="InterPro" id="IPR008254">
    <property type="entry name" value="Flavodoxin/NO_synth"/>
</dbReference>
<dbReference type="Gene3D" id="2.40.40.20">
    <property type="match status" value="1"/>
</dbReference>
<dbReference type="InterPro" id="IPR001709">
    <property type="entry name" value="Flavoprot_Pyr_Nucl_cyt_Rdtase"/>
</dbReference>
<keyword evidence="8" id="KW-0500">Molybdenum</keyword>
<comment type="similarity">
    <text evidence="5">Belongs to the prokaryotic molybdopterin-containing oxidoreductase family. NasA/NapA/NarB subfamily.</text>
</comment>
<evidence type="ECO:0000256" key="10">
    <source>
        <dbReference type="ARBA" id="ARBA00022643"/>
    </source>
</evidence>
<dbReference type="Proteomes" id="UP000502498">
    <property type="component" value="Chromosome"/>
</dbReference>
<keyword evidence="10" id="KW-0288">FMN</keyword>
<dbReference type="Gene3D" id="3.40.50.80">
    <property type="entry name" value="Nucleotide-binding domain of ferredoxin-NADP reductase (FNR) module"/>
    <property type="match status" value="1"/>
</dbReference>
<feature type="domain" description="4Fe-4S Mo/W bis-MGD-type" evidence="21">
    <location>
        <begin position="18"/>
        <end position="79"/>
    </location>
</feature>
<keyword evidence="14" id="KW-0560">Oxidoreductase</keyword>
<dbReference type="Pfam" id="PF00175">
    <property type="entry name" value="NAD_binding_1"/>
    <property type="match status" value="1"/>
</dbReference>
<keyword evidence="9" id="KW-0285">Flavoprotein</keyword>
<evidence type="ECO:0000259" key="19">
    <source>
        <dbReference type="PROSITE" id="PS50902"/>
    </source>
</evidence>
<dbReference type="Gene3D" id="2.40.30.10">
    <property type="entry name" value="Translation factors"/>
    <property type="match status" value="1"/>
</dbReference>
<dbReference type="InterPro" id="IPR009010">
    <property type="entry name" value="Asp_de-COase-like_dom_sf"/>
</dbReference>
<dbReference type="Pfam" id="PF01568">
    <property type="entry name" value="Molydop_binding"/>
    <property type="match status" value="1"/>
</dbReference>
<dbReference type="Gene3D" id="2.20.25.90">
    <property type="entry name" value="ADC-like domains"/>
    <property type="match status" value="1"/>
</dbReference>
<keyword evidence="16" id="KW-0411">Iron-sulfur</keyword>
<dbReference type="PRINTS" id="PR00371">
    <property type="entry name" value="FPNCR"/>
</dbReference>
<dbReference type="Pfam" id="PF04879">
    <property type="entry name" value="Molybdop_Fe4S4"/>
    <property type="match status" value="1"/>
</dbReference>
<dbReference type="InterPro" id="IPR017938">
    <property type="entry name" value="Riboflavin_synthase-like_b-brl"/>
</dbReference>
<keyword evidence="12" id="KW-0274">FAD</keyword>
<dbReference type="InterPro" id="IPR003097">
    <property type="entry name" value="CysJ-like_FAD-binding"/>
</dbReference>
<comment type="catalytic activity">
    <reaction evidence="18">
        <text>hydrogen sulfide + 3 NADP(+) + 3 H2O = sulfite + 3 NADPH + 4 H(+)</text>
        <dbReference type="Rhea" id="RHEA:13801"/>
        <dbReference type="ChEBI" id="CHEBI:15377"/>
        <dbReference type="ChEBI" id="CHEBI:15378"/>
        <dbReference type="ChEBI" id="CHEBI:17359"/>
        <dbReference type="ChEBI" id="CHEBI:29919"/>
        <dbReference type="ChEBI" id="CHEBI:57783"/>
        <dbReference type="ChEBI" id="CHEBI:58349"/>
        <dbReference type="EC" id="1.8.1.2"/>
    </reaction>
</comment>
<dbReference type="InterPro" id="IPR001433">
    <property type="entry name" value="OxRdtase_FAD/NAD-bd"/>
</dbReference>
<evidence type="ECO:0000256" key="13">
    <source>
        <dbReference type="ARBA" id="ARBA00022857"/>
    </source>
</evidence>
<dbReference type="CDD" id="cd06199">
    <property type="entry name" value="SiR"/>
    <property type="match status" value="1"/>
</dbReference>
<dbReference type="CDD" id="cd02754">
    <property type="entry name" value="MopB_Nitrate-R-NapA-like"/>
    <property type="match status" value="1"/>
</dbReference>
<evidence type="ECO:0000256" key="12">
    <source>
        <dbReference type="ARBA" id="ARBA00022827"/>
    </source>
</evidence>
<dbReference type="PROSITE" id="PS00932">
    <property type="entry name" value="MOLYBDOPTERIN_PROK_3"/>
    <property type="match status" value="1"/>
</dbReference>
<dbReference type="SUPFAM" id="SSF53706">
    <property type="entry name" value="Formate dehydrogenase/DMSO reductase, domains 1-3"/>
    <property type="match status" value="1"/>
</dbReference>
<gene>
    <name evidence="22" type="ORF">HQM25_07750</name>
</gene>
<evidence type="ECO:0000256" key="15">
    <source>
        <dbReference type="ARBA" id="ARBA00023004"/>
    </source>
</evidence>
<dbReference type="InterPro" id="IPR039261">
    <property type="entry name" value="FNR_nucleotide-bd"/>
</dbReference>
<dbReference type="FunFam" id="2.40.40.20:FF:000005">
    <property type="entry name" value="Periplasmic nitrate reductase"/>
    <property type="match status" value="1"/>
</dbReference>
<dbReference type="InterPro" id="IPR017927">
    <property type="entry name" value="FAD-bd_FR_type"/>
</dbReference>
<evidence type="ECO:0000256" key="8">
    <source>
        <dbReference type="ARBA" id="ARBA00022505"/>
    </source>
</evidence>
<dbReference type="Gene3D" id="3.40.228.10">
    <property type="entry name" value="Dimethylsulfoxide Reductase, domain 2"/>
    <property type="match status" value="1"/>
</dbReference>
<dbReference type="GO" id="GO:0016020">
    <property type="term" value="C:membrane"/>
    <property type="evidence" value="ECO:0007669"/>
    <property type="project" value="TreeGrafter"/>
</dbReference>
<dbReference type="InterPro" id="IPR001094">
    <property type="entry name" value="Flavdoxin-like"/>
</dbReference>
<dbReference type="InterPro" id="IPR006963">
    <property type="entry name" value="Mopterin_OxRdtase_4Fe-4S_dom"/>
</dbReference>
<comment type="cofactor">
    <cofactor evidence="4">
        <name>FAD</name>
        <dbReference type="ChEBI" id="CHEBI:57692"/>
    </cofactor>
</comment>
<evidence type="ECO:0000256" key="6">
    <source>
        <dbReference type="ARBA" id="ARBA00012604"/>
    </source>
</evidence>
<dbReference type="SUPFAM" id="SSF52218">
    <property type="entry name" value="Flavoproteins"/>
    <property type="match status" value="1"/>
</dbReference>
<keyword evidence="15" id="KW-0408">Iron</keyword>
<evidence type="ECO:0000256" key="18">
    <source>
        <dbReference type="ARBA" id="ARBA00052219"/>
    </source>
</evidence>
<dbReference type="PRINTS" id="PR00369">
    <property type="entry name" value="FLAVODOXIN"/>
</dbReference>
<dbReference type="GO" id="GO:0046872">
    <property type="term" value="F:metal ion binding"/>
    <property type="evidence" value="ECO:0007669"/>
    <property type="project" value="UniProtKB-KW"/>
</dbReference>
<dbReference type="GO" id="GO:0043546">
    <property type="term" value="F:molybdopterin cofactor binding"/>
    <property type="evidence" value="ECO:0007669"/>
    <property type="project" value="InterPro"/>
</dbReference>
<sequence length="1375" mass="147957">MEHMDVRTESTTAPVGASIDVRTVCSYCGVGCGITVTTPVVADAFGAISKAVGDKAHPTNSGRLCTKGATHADLMRAPGRMTTALIRPSRGEEPVPAPLSTAVAEAGRRLREIVDVHGPDAVAVYVSGQMTTEAQYLSNKLVKGFLRGLHIESNSRLCMASAGTGYKQSLGADGPPGSYEDFDRADLFFVIGSNTADCHPILFLRMADRLKQGARLIVVDPRRTATAERADLFLQIRPGTDLVLLNGLLHLLVADGAIDRGFIDAHTEGWEQMPAFLADYPPERVAAITGLDEADIRTAARWIGEAGEWMTLWTMGLNQSTHGTWSTNAICNLHLATGAICRPGSGPFSLTGQPNAMGGREMGYMGPGLPGQRAVFSPADRAFAEDVWGLERGTIRDEAGAGTIDMYRRMADGQIKAAWIICTNPVASVANRRTVIEGLEAAELVIVQDVYADTATNAYADILLPATLWVEAEGVTVSSDRTMTLVQRAAEPPGEAQPDWQTICQIARAMGFETGFEYSSAEEVFDEIRRFWNPQTGWDVRGVTYDRLREGPVQWPAPPGDAAARHPIRYLNDGRSQTLHVEEDGSAPALAFATASRRAQFFARPHLAPAEQPDDDYPWVLNTGRLQHQWHTMTKTGRVDKLVKLNPSPFVEVNPQDAEAHGIAEGDQVEVSSRRGRVVLPASVTDRVRPGTLFAPFHWNDEHGEYLTVNAVTSDAVDPASLQPEFKYAAVAVRRVGPPADAGGAARAGLAGAARAAMVDAGAPPLPAPEVTDAEAMFLSGFLGGLDRAAAPAHALAALPATAPVRPEVRAWFEGMLAGLAAAAAAVPAGAEPTGDEVTILWGSQTGNAEDIAHRCAAALAEGGIRARVLDMSGVRAADLVGLAHLLVVTSTFGDGGPPDNGAGLWTELAAEGAPLLDGVRFAVLALGDSSYDEFCGHGRSIDARLRELGASAILPRRDCEPDFEIAAHAWFAEVSSALNGSAPPPVATEPAPPATKRLFTRANPVASPLATNVLLSGAGSQKEVRQFGFDLSETGAAYEAGDALGVVCANGRGLVAEWLEATGLSARTIVEVDGEERTLADALRTRLDITRITPDLLAFLAERSQSSTLATLLRRENKARLEQHLWSTQGIDLARDFPARATAQEWVDVLPRLQPRQYSISSSPKSSPDEVQLTVSVVRFTTDSGRSRGGVCSTFLADGPDAHERARARVPLYLQRSASFRPPAAADTPMIMIGPGTGVAPFRAFLHDRRADGHTGRNWLFFGEQHEATDFYYRDELHAMRDDGFLTRLDVAFSRDQRQKIYVQDRMIEHGAELWRWLQEGAHLYVCGDAARMAPDVDAALVRIAQQHGALTDDQAQEYKRRLTADKRYVRDVY</sequence>
<evidence type="ECO:0000259" key="21">
    <source>
        <dbReference type="PROSITE" id="PS51669"/>
    </source>
</evidence>
<reference evidence="22 23" key="1">
    <citation type="submission" date="2020-05" db="EMBL/GenBank/DDBJ databases">
        <title>Strain PA2F3 complete genome.</title>
        <authorList>
            <person name="Kim Y.-S."/>
            <person name="Kim S.-J."/>
            <person name="Jung H.-k."/>
            <person name="Kim S.-E."/>
            <person name="Kim K.-H."/>
        </authorList>
    </citation>
    <scope>NUCLEOTIDE SEQUENCE [LARGE SCALE GENOMIC DNA]</scope>
    <source>
        <strain evidence="22 23">PA2F3</strain>
    </source>
</reference>
<evidence type="ECO:0000313" key="23">
    <source>
        <dbReference type="Proteomes" id="UP000502498"/>
    </source>
</evidence>
<dbReference type="InterPro" id="IPR023173">
    <property type="entry name" value="NADPH_Cyt_P450_Rdtase_alpha"/>
</dbReference>
<dbReference type="InterPro" id="IPR006656">
    <property type="entry name" value="Mopterin_OxRdtase"/>
</dbReference>
<evidence type="ECO:0000256" key="2">
    <source>
        <dbReference type="ARBA" id="ARBA00001942"/>
    </source>
</evidence>
<feature type="domain" description="Flavodoxin-like" evidence="19">
    <location>
        <begin position="838"/>
        <end position="976"/>
    </location>
</feature>
<dbReference type="InterPro" id="IPR006655">
    <property type="entry name" value="Mopterin_OxRdtase_prok_CS"/>
</dbReference>
<dbReference type="SUPFAM" id="SSF52343">
    <property type="entry name" value="Ferredoxin reductase-like, C-terminal NADP-linked domain"/>
    <property type="match status" value="1"/>
</dbReference>
<comment type="cofactor">
    <cofactor evidence="1">
        <name>FMN</name>
        <dbReference type="ChEBI" id="CHEBI:58210"/>
    </cofactor>
</comment>
<dbReference type="EC" id="1.8.1.2" evidence="6"/>
<evidence type="ECO:0000256" key="16">
    <source>
        <dbReference type="ARBA" id="ARBA00023014"/>
    </source>
</evidence>
<evidence type="ECO:0000256" key="7">
    <source>
        <dbReference type="ARBA" id="ARBA00022485"/>
    </source>
</evidence>
<dbReference type="GO" id="GO:0010181">
    <property type="term" value="F:FMN binding"/>
    <property type="evidence" value="ECO:0007669"/>
    <property type="project" value="InterPro"/>
</dbReference>
<evidence type="ECO:0000256" key="4">
    <source>
        <dbReference type="ARBA" id="ARBA00001974"/>
    </source>
</evidence>
<dbReference type="GO" id="GO:0004783">
    <property type="term" value="F:sulfite reductase (NADPH) activity"/>
    <property type="evidence" value="ECO:0007669"/>
    <property type="project" value="UniProtKB-EC"/>
</dbReference>
<dbReference type="GO" id="GO:0042128">
    <property type="term" value="P:nitrate assimilation"/>
    <property type="evidence" value="ECO:0007669"/>
    <property type="project" value="UniProtKB-KW"/>
</dbReference>
<evidence type="ECO:0000256" key="5">
    <source>
        <dbReference type="ARBA" id="ARBA00008747"/>
    </source>
</evidence>
<dbReference type="PROSITE" id="PS51384">
    <property type="entry name" value="FAD_FR"/>
    <property type="match status" value="1"/>
</dbReference>
<dbReference type="Gene3D" id="1.20.990.10">
    <property type="entry name" value="NADPH-cytochrome p450 Reductase, Chain A, domain 3"/>
    <property type="match status" value="1"/>
</dbReference>
<dbReference type="Gene3D" id="3.40.50.360">
    <property type="match status" value="1"/>
</dbReference>
<dbReference type="CDD" id="cd02791">
    <property type="entry name" value="MopB_CT_Nitrate-R-NapA-like"/>
    <property type="match status" value="1"/>
</dbReference>
<comment type="cofactor">
    <cofactor evidence="3">
        <name>[4Fe-4S] cluster</name>
        <dbReference type="ChEBI" id="CHEBI:49883"/>
    </cofactor>
</comment>
<dbReference type="PANTHER" id="PTHR43105">
    <property type="entry name" value="RESPIRATORY NITRATE REDUCTASE"/>
    <property type="match status" value="1"/>
</dbReference>
<dbReference type="Pfam" id="PF00667">
    <property type="entry name" value="FAD_binding_1"/>
    <property type="match status" value="1"/>
</dbReference>
<name>A0A7D4Q0L0_9MICO</name>
<dbReference type="SUPFAM" id="SSF50692">
    <property type="entry name" value="ADC-like"/>
    <property type="match status" value="1"/>
</dbReference>
<evidence type="ECO:0000256" key="17">
    <source>
        <dbReference type="ARBA" id="ARBA00023063"/>
    </source>
</evidence>
<keyword evidence="13" id="KW-0521">NADP</keyword>
<keyword evidence="11" id="KW-0479">Metal-binding</keyword>
<accession>A0A7D4Q0L0</accession>
<evidence type="ECO:0000256" key="11">
    <source>
        <dbReference type="ARBA" id="ARBA00022723"/>
    </source>
</evidence>
<dbReference type="Pfam" id="PF00384">
    <property type="entry name" value="Molybdopterin"/>
    <property type="match status" value="1"/>
</dbReference>
<proteinExistence type="inferred from homology"/>
<evidence type="ECO:0000256" key="3">
    <source>
        <dbReference type="ARBA" id="ARBA00001966"/>
    </source>
</evidence>
<dbReference type="PANTHER" id="PTHR43105:SF9">
    <property type="entry name" value="NADPH-FE(3+) OXIDOREDUCTASE SUBUNIT ALPHA"/>
    <property type="match status" value="1"/>
</dbReference>
<dbReference type="PROSITE" id="PS51669">
    <property type="entry name" value="4FE4S_MOW_BIS_MGD"/>
    <property type="match status" value="1"/>
</dbReference>
<evidence type="ECO:0000256" key="1">
    <source>
        <dbReference type="ARBA" id="ARBA00001917"/>
    </source>
</evidence>
<protein>
    <recommendedName>
        <fullName evidence="6">assimilatory sulfite reductase (NADPH)</fullName>
        <ecNumber evidence="6">1.8.1.2</ecNumber>
    </recommendedName>
</protein>
<dbReference type="Pfam" id="PF00258">
    <property type="entry name" value="Flavodoxin_1"/>
    <property type="match status" value="1"/>
</dbReference>
<feature type="domain" description="FAD-binding FR-type" evidence="20">
    <location>
        <begin position="1003"/>
        <end position="1224"/>
    </location>
</feature>
<dbReference type="InterPro" id="IPR029039">
    <property type="entry name" value="Flavoprotein-like_sf"/>
</dbReference>
<evidence type="ECO:0000313" key="22">
    <source>
        <dbReference type="EMBL" id="QKJ19272.1"/>
    </source>
</evidence>
<dbReference type="InterPro" id="IPR006657">
    <property type="entry name" value="MoPterin_dinucl-bd_dom"/>
</dbReference>
<evidence type="ECO:0000256" key="9">
    <source>
        <dbReference type="ARBA" id="ARBA00022630"/>
    </source>
</evidence>
<dbReference type="InterPro" id="IPR050123">
    <property type="entry name" value="Prok_molybdopt-oxidoreductase"/>
</dbReference>
<dbReference type="SMART" id="SM00926">
    <property type="entry name" value="Molybdop_Fe4S4"/>
    <property type="match status" value="1"/>
</dbReference>
<dbReference type="InterPro" id="IPR041957">
    <property type="entry name" value="CT_Nitrate-R-NapA-like"/>
</dbReference>
<dbReference type="Gene3D" id="3.40.50.740">
    <property type="match status" value="1"/>
</dbReference>
<dbReference type="PROSITE" id="PS50902">
    <property type="entry name" value="FLAVODOXIN_LIKE"/>
    <property type="match status" value="1"/>
</dbReference>
<dbReference type="FunFam" id="3.40.50.80:FF:000001">
    <property type="entry name" value="NADPH--cytochrome P450 reductase 1"/>
    <property type="match status" value="1"/>
</dbReference>
<dbReference type="SUPFAM" id="SSF63380">
    <property type="entry name" value="Riboflavin synthase domain-like"/>
    <property type="match status" value="1"/>
</dbReference>
<dbReference type="GO" id="GO:0051539">
    <property type="term" value="F:4 iron, 4 sulfur cluster binding"/>
    <property type="evidence" value="ECO:0007669"/>
    <property type="project" value="UniProtKB-KW"/>
</dbReference>
<keyword evidence="7" id="KW-0004">4Fe-4S</keyword>
<comment type="cofactor">
    <cofactor evidence="2">
        <name>Mo-bis(molybdopterin guanine dinucleotide)</name>
        <dbReference type="ChEBI" id="CHEBI:60539"/>
    </cofactor>
</comment>
<evidence type="ECO:0000259" key="20">
    <source>
        <dbReference type="PROSITE" id="PS51384"/>
    </source>
</evidence>
<dbReference type="EMBL" id="CP054038">
    <property type="protein sequence ID" value="QKJ19272.1"/>
    <property type="molecule type" value="Genomic_DNA"/>
</dbReference>
<keyword evidence="17" id="KW-0534">Nitrate assimilation</keyword>